<comment type="caution">
    <text evidence="2">The sequence shown here is derived from an EMBL/GenBank/DDBJ whole genome shotgun (WGS) entry which is preliminary data.</text>
</comment>
<name>A0ABY0AQ91_9ENTR</name>
<evidence type="ECO:0000313" key="3">
    <source>
        <dbReference type="Proteomes" id="UP000278241"/>
    </source>
</evidence>
<feature type="transmembrane region" description="Helical" evidence="1">
    <location>
        <begin position="51"/>
        <end position="68"/>
    </location>
</feature>
<sequence>MFRVSCSGSPFIQPEMILPFITQHLDSLQLWQFWHKHHSKPGLPEKGLSKTLLIVCFFTYNCSLLFTLNKNISNTVR</sequence>
<keyword evidence="3" id="KW-1185">Reference proteome</keyword>
<evidence type="ECO:0000256" key="1">
    <source>
        <dbReference type="SAM" id="Phobius"/>
    </source>
</evidence>
<organism evidence="2 3">
    <name type="scientific">Enterobacter quasimori</name>
    <dbReference type="NCBI Taxonomy" id="2838947"/>
    <lineage>
        <taxon>Bacteria</taxon>
        <taxon>Pseudomonadati</taxon>
        <taxon>Pseudomonadota</taxon>
        <taxon>Gammaproteobacteria</taxon>
        <taxon>Enterobacterales</taxon>
        <taxon>Enterobacteriaceae</taxon>
        <taxon>Enterobacter</taxon>
    </lineage>
</organism>
<keyword evidence="1" id="KW-0472">Membrane</keyword>
<keyword evidence="1" id="KW-1133">Transmembrane helix</keyword>
<gene>
    <name evidence="2" type="ORF">EKN94_15145</name>
</gene>
<keyword evidence="1" id="KW-0812">Transmembrane</keyword>
<accession>A0ABY0AQ91</accession>
<reference evidence="2 3" key="1">
    <citation type="submission" date="2018-12" db="EMBL/GenBank/DDBJ databases">
        <title>The Batch Genome Submission of Enterobacter spp. strains.</title>
        <authorList>
            <person name="Wei L."/>
            <person name="Wu W."/>
            <person name="Lin J."/>
            <person name="Zhang X."/>
            <person name="Feng Y."/>
            <person name="Zong Z."/>
        </authorList>
    </citation>
    <scope>NUCLEOTIDE SEQUENCE [LARGE SCALE GENOMIC DNA]</scope>
    <source>
        <strain evidence="2 3">WCHEM090044</strain>
    </source>
</reference>
<proteinExistence type="predicted"/>
<evidence type="ECO:0000313" key="2">
    <source>
        <dbReference type="EMBL" id="RTN22779.1"/>
    </source>
</evidence>
<dbReference type="Proteomes" id="UP000278241">
    <property type="component" value="Unassembled WGS sequence"/>
</dbReference>
<protein>
    <submittedName>
        <fullName evidence="2">Uncharacterized protein</fullName>
    </submittedName>
</protein>
<dbReference type="EMBL" id="RXRX01000009">
    <property type="protein sequence ID" value="RTN22779.1"/>
    <property type="molecule type" value="Genomic_DNA"/>
</dbReference>